<dbReference type="RefSeq" id="WP_090187955.1">
    <property type="nucleotide sequence ID" value="NZ_FOTF01000007.1"/>
</dbReference>
<dbReference type="CDD" id="cd05379">
    <property type="entry name" value="CAP_bacterial"/>
    <property type="match status" value="1"/>
</dbReference>
<feature type="domain" description="SCP" evidence="1">
    <location>
        <begin position="58"/>
        <end position="171"/>
    </location>
</feature>
<sequence length="180" mass="18131">MSIRLSAVSAIAALALSACVPIPIPMVVPLSASGQPVTNQPVLALAATPPKSTAVDAALNKARADTGRAPLVSNSGLDRVAAQYAADLAQGDKLMMGLDTGARAGARIKAAGVSGCTSGEVISQGYPTEGAALSAWLSSPKQAKILMDTRYANYGFGHAADLSGRGADVWVIVLLMPCAA</sequence>
<organism evidence="2 3">
    <name type="scientific">Loktanella salsilacus</name>
    <dbReference type="NCBI Taxonomy" id="195913"/>
    <lineage>
        <taxon>Bacteria</taxon>
        <taxon>Pseudomonadati</taxon>
        <taxon>Pseudomonadota</taxon>
        <taxon>Alphaproteobacteria</taxon>
        <taxon>Rhodobacterales</taxon>
        <taxon>Roseobacteraceae</taxon>
        <taxon>Loktanella</taxon>
    </lineage>
</organism>
<dbReference type="Proteomes" id="UP000199550">
    <property type="component" value="Unassembled WGS sequence"/>
</dbReference>
<dbReference type="PROSITE" id="PS51257">
    <property type="entry name" value="PROKAR_LIPOPROTEIN"/>
    <property type="match status" value="1"/>
</dbReference>
<dbReference type="STRING" id="195913.SAMN04488004_10772"/>
<dbReference type="InterPro" id="IPR014044">
    <property type="entry name" value="CAP_dom"/>
</dbReference>
<keyword evidence="3" id="KW-1185">Reference proteome</keyword>
<proteinExistence type="predicted"/>
<dbReference type="SUPFAM" id="SSF55797">
    <property type="entry name" value="PR-1-like"/>
    <property type="match status" value="1"/>
</dbReference>
<dbReference type="PANTHER" id="PTHR31157">
    <property type="entry name" value="SCP DOMAIN-CONTAINING PROTEIN"/>
    <property type="match status" value="1"/>
</dbReference>
<reference evidence="2 3" key="1">
    <citation type="submission" date="2016-10" db="EMBL/GenBank/DDBJ databases">
        <authorList>
            <person name="de Groot N.N."/>
        </authorList>
    </citation>
    <scope>NUCLEOTIDE SEQUENCE [LARGE SCALE GENOMIC DNA]</scope>
    <source>
        <strain evidence="2 3">DSM 16199</strain>
    </source>
</reference>
<dbReference type="Gene3D" id="3.40.33.10">
    <property type="entry name" value="CAP"/>
    <property type="match status" value="1"/>
</dbReference>
<evidence type="ECO:0000313" key="2">
    <source>
        <dbReference type="EMBL" id="SFL07063.1"/>
    </source>
</evidence>
<dbReference type="EMBL" id="FOTF01000007">
    <property type="protein sequence ID" value="SFL07063.1"/>
    <property type="molecule type" value="Genomic_DNA"/>
</dbReference>
<dbReference type="Pfam" id="PF00188">
    <property type="entry name" value="CAP"/>
    <property type="match status" value="1"/>
</dbReference>
<dbReference type="OrthoDB" id="7652050at2"/>
<evidence type="ECO:0000313" key="3">
    <source>
        <dbReference type="Proteomes" id="UP000199550"/>
    </source>
</evidence>
<dbReference type="AlphaFoldDB" id="A0A1I4EPD6"/>
<accession>A0A1I4EPD6</accession>
<gene>
    <name evidence="2" type="ORF">SAMN04488004_10772</name>
</gene>
<dbReference type="PANTHER" id="PTHR31157:SF1">
    <property type="entry name" value="SCP DOMAIN-CONTAINING PROTEIN"/>
    <property type="match status" value="1"/>
</dbReference>
<protein>
    <submittedName>
        <fullName evidence="2">Uncharacterized conserved protein YkwD, contains CAP (CSP/antigen 5/PR1) domain</fullName>
    </submittedName>
</protein>
<dbReference type="InterPro" id="IPR035940">
    <property type="entry name" value="CAP_sf"/>
</dbReference>
<evidence type="ECO:0000259" key="1">
    <source>
        <dbReference type="Pfam" id="PF00188"/>
    </source>
</evidence>
<name>A0A1I4EPD6_9RHOB</name>